<proteinExistence type="predicted"/>
<evidence type="ECO:0008006" key="3">
    <source>
        <dbReference type="Google" id="ProtNLM"/>
    </source>
</evidence>
<organism evidence="1 2">
    <name type="scientific">Candidatus Thiodiazotropha taylori</name>
    <dbReference type="NCBI Taxonomy" id="2792791"/>
    <lineage>
        <taxon>Bacteria</taxon>
        <taxon>Pseudomonadati</taxon>
        <taxon>Pseudomonadota</taxon>
        <taxon>Gammaproteobacteria</taxon>
        <taxon>Chromatiales</taxon>
        <taxon>Sedimenticolaceae</taxon>
        <taxon>Candidatus Thiodiazotropha</taxon>
    </lineage>
</organism>
<reference evidence="1" key="1">
    <citation type="journal article" date="2021" name="Proc. Natl. Acad. Sci. U.S.A.">
        <title>Global biogeography of chemosynthetic symbionts reveals both localized and globally distributed symbiont groups. .</title>
        <authorList>
            <person name="Osvatic J.T."/>
            <person name="Wilkins L.G.E."/>
            <person name="Leibrecht L."/>
            <person name="Leray M."/>
            <person name="Zauner S."/>
            <person name="Polzin J."/>
            <person name="Camacho Y."/>
            <person name="Gros O."/>
            <person name="van Gils J.A."/>
            <person name="Eisen J.A."/>
            <person name="Petersen J.M."/>
            <person name="Yuen B."/>
        </authorList>
    </citation>
    <scope>NUCLEOTIDE SEQUENCE</scope>
    <source>
        <strain evidence="1">MAGclacostrist064TRANS</strain>
    </source>
</reference>
<evidence type="ECO:0000313" key="2">
    <source>
        <dbReference type="Proteomes" id="UP000886667"/>
    </source>
</evidence>
<evidence type="ECO:0000313" key="1">
    <source>
        <dbReference type="EMBL" id="MCG7945844.1"/>
    </source>
</evidence>
<protein>
    <recommendedName>
        <fullName evidence="3">Phage protein (N4 Gp49/phage Sf6 gene 66) family protein</fullName>
    </recommendedName>
</protein>
<gene>
    <name evidence="1" type="ORF">JAZ07_05785</name>
</gene>
<name>A0A9E4KC13_9GAMM</name>
<dbReference type="EMBL" id="JAEPCM010000186">
    <property type="protein sequence ID" value="MCG7945844.1"/>
    <property type="molecule type" value="Genomic_DNA"/>
</dbReference>
<comment type="caution">
    <text evidence="1">The sequence shown here is derived from an EMBL/GenBank/DDBJ whole genome shotgun (WGS) entry which is preliminary data.</text>
</comment>
<dbReference type="Proteomes" id="UP000886667">
    <property type="component" value="Unassembled WGS sequence"/>
</dbReference>
<dbReference type="Pfam" id="PF13876">
    <property type="entry name" value="Phage_gp49_66"/>
    <property type="match status" value="1"/>
</dbReference>
<accession>A0A9E4KC13</accession>
<sequence length="101" mass="11598">MTEMTDEQLEKAIEDQPHEKVTKEGIDARIADVSYTVLQDSTVTICNIVLDNGFSVRGESACVDPRNFNMQVGREIAYRDAFNKLWQLEGYLLVERIYKSH</sequence>
<dbReference type="InterPro" id="IPR025915">
    <property type="entry name" value="Phage_gp49_66"/>
</dbReference>
<dbReference type="AlphaFoldDB" id="A0A9E4KC13"/>